<dbReference type="Proteomes" id="UP000037784">
    <property type="component" value="Unassembled WGS sequence"/>
</dbReference>
<dbReference type="InParanoid" id="A0A0M8K4Y2"/>
<keyword evidence="7" id="KW-0378">Hydrolase</keyword>
<keyword evidence="2" id="KW-0813">Transport</keyword>
<evidence type="ECO:0000256" key="5">
    <source>
        <dbReference type="ARBA" id="ARBA00022840"/>
    </source>
</evidence>
<dbReference type="Proteomes" id="UP000050502">
    <property type="component" value="Unassembled WGS sequence"/>
</dbReference>
<name>A0A0M8K4Y2_9CHLR</name>
<evidence type="ECO:0000313" key="9">
    <source>
        <dbReference type="Proteomes" id="UP000037784"/>
    </source>
</evidence>
<comment type="similarity">
    <text evidence="1">Belongs to the ABC transporter superfamily.</text>
</comment>
<accession>A0A0M8K4Y2</accession>
<evidence type="ECO:0000256" key="3">
    <source>
        <dbReference type="ARBA" id="ARBA00022741"/>
    </source>
</evidence>
<dbReference type="GO" id="GO:0022857">
    <property type="term" value="F:transmembrane transporter activity"/>
    <property type="evidence" value="ECO:0007669"/>
    <property type="project" value="InterPro"/>
</dbReference>
<keyword evidence="4" id="KW-0201">Cytochrome c-type biogenesis</keyword>
<dbReference type="CDD" id="cd03230">
    <property type="entry name" value="ABC_DR_subfamily_A"/>
    <property type="match status" value="1"/>
</dbReference>
<dbReference type="InterPro" id="IPR003439">
    <property type="entry name" value="ABC_transporter-like_ATP-bd"/>
</dbReference>
<dbReference type="SUPFAM" id="SSF52540">
    <property type="entry name" value="P-loop containing nucleoside triphosphate hydrolases"/>
    <property type="match status" value="1"/>
</dbReference>
<dbReference type="EMBL" id="LGKN01000004">
    <property type="protein sequence ID" value="KPL88486.1"/>
    <property type="molecule type" value="Genomic_DNA"/>
</dbReference>
<dbReference type="InterPro" id="IPR050763">
    <property type="entry name" value="ABC_transporter_ATP-binding"/>
</dbReference>
<dbReference type="PROSITE" id="PS50893">
    <property type="entry name" value="ABC_TRANSPORTER_2"/>
    <property type="match status" value="1"/>
</dbReference>
<dbReference type="GO" id="GO:0016887">
    <property type="term" value="F:ATP hydrolysis activity"/>
    <property type="evidence" value="ECO:0007669"/>
    <property type="project" value="InterPro"/>
</dbReference>
<dbReference type="NCBIfam" id="TIGR01189">
    <property type="entry name" value="ccmA"/>
    <property type="match status" value="1"/>
</dbReference>
<keyword evidence="5" id="KW-0067">ATP-binding</keyword>
<evidence type="ECO:0000256" key="2">
    <source>
        <dbReference type="ARBA" id="ARBA00022448"/>
    </source>
</evidence>
<feature type="domain" description="ABC transporter" evidence="6">
    <location>
        <begin position="2"/>
        <end position="230"/>
    </location>
</feature>
<dbReference type="GO" id="GO:0017004">
    <property type="term" value="P:cytochrome complex assembly"/>
    <property type="evidence" value="ECO:0007669"/>
    <property type="project" value="UniProtKB-KW"/>
</dbReference>
<dbReference type="GO" id="GO:0005524">
    <property type="term" value="F:ATP binding"/>
    <property type="evidence" value="ECO:0007669"/>
    <property type="project" value="UniProtKB-KW"/>
</dbReference>
<dbReference type="SMART" id="SM00382">
    <property type="entry name" value="AAA"/>
    <property type="match status" value="1"/>
</dbReference>
<dbReference type="InterPro" id="IPR005895">
    <property type="entry name" value="ABC_transptr_haem_export_CcmA"/>
</dbReference>
<dbReference type="Pfam" id="PF00005">
    <property type="entry name" value="ABC_tran"/>
    <property type="match status" value="1"/>
</dbReference>
<evidence type="ECO:0000313" key="10">
    <source>
        <dbReference type="Proteomes" id="UP000050502"/>
    </source>
</evidence>
<keyword evidence="3" id="KW-0547">Nucleotide-binding</keyword>
<dbReference type="EMBL" id="BBZA01000006">
    <property type="protein sequence ID" value="GAP61685.1"/>
    <property type="molecule type" value="Genomic_DNA"/>
</dbReference>
<reference evidence="8 10" key="2">
    <citation type="submission" date="2015-07" db="EMBL/GenBank/DDBJ databases">
        <title>Whole genome sequence of Ardenticatena maritima DSM 23922.</title>
        <authorList>
            <person name="Hemp J."/>
            <person name="Ward L.M."/>
            <person name="Pace L.A."/>
            <person name="Fischer W.W."/>
        </authorList>
    </citation>
    <scope>NUCLEOTIDE SEQUENCE [LARGE SCALE GENOMIC DNA]</scope>
    <source>
        <strain evidence="8 10">110S</strain>
    </source>
</reference>
<dbReference type="STRING" id="872965.SE16_06755"/>
<dbReference type="EC" id="3.6.3.41" evidence="7"/>
<dbReference type="Gene3D" id="3.40.50.300">
    <property type="entry name" value="P-loop containing nucleotide triphosphate hydrolases"/>
    <property type="match status" value="1"/>
</dbReference>
<organism evidence="7 9">
    <name type="scientific">Ardenticatena maritima</name>
    <dbReference type="NCBI Taxonomy" id="872965"/>
    <lineage>
        <taxon>Bacteria</taxon>
        <taxon>Bacillati</taxon>
        <taxon>Chloroflexota</taxon>
        <taxon>Ardenticatenia</taxon>
        <taxon>Ardenticatenales</taxon>
        <taxon>Ardenticatenaceae</taxon>
        <taxon>Ardenticatena</taxon>
    </lineage>
</organism>
<reference evidence="9" key="3">
    <citation type="submission" date="2015-08" db="EMBL/GenBank/DDBJ databases">
        <title>Draft Genome Sequence of a Heterotrophic Facultative Anaerobic Bacterium Ardenticatena maritima Strain 110S.</title>
        <authorList>
            <person name="Kawaichi S."/>
            <person name="Yoshida T."/>
            <person name="Sako Y."/>
            <person name="Nakamura R."/>
        </authorList>
    </citation>
    <scope>NUCLEOTIDE SEQUENCE [LARGE SCALE GENOMIC DNA]</scope>
    <source>
        <strain evidence="9">110S</strain>
    </source>
</reference>
<reference evidence="7 9" key="1">
    <citation type="journal article" date="2015" name="Genome Announc.">
        <title>Draft Genome Sequence of a Heterotrophic Facultative Anaerobic Thermophilic Bacterium, Ardenticatena maritima Strain 110ST.</title>
        <authorList>
            <person name="Kawaichi S."/>
            <person name="Yoshida T."/>
            <person name="Sako Y."/>
            <person name="Nakamura R."/>
        </authorList>
    </citation>
    <scope>NUCLEOTIDE SEQUENCE [LARGE SCALE GENOMIC DNA]</scope>
    <source>
        <strain evidence="7 9">110S</strain>
    </source>
</reference>
<dbReference type="InterPro" id="IPR003593">
    <property type="entry name" value="AAA+_ATPase"/>
</dbReference>
<evidence type="ECO:0000259" key="6">
    <source>
        <dbReference type="PROSITE" id="PS50893"/>
    </source>
</evidence>
<comment type="caution">
    <text evidence="7">The sequence shown here is derived from an EMBL/GenBank/DDBJ whole genome shotgun (WGS) entry which is preliminary data.</text>
</comment>
<protein>
    <submittedName>
        <fullName evidence="7">Heme exporter protein A</fullName>
        <ecNumber evidence="7">3.6.3.41</ecNumber>
    </submittedName>
</protein>
<dbReference type="RefSeq" id="WP_054491638.1">
    <property type="nucleotide sequence ID" value="NZ_BBZA01000006.1"/>
</dbReference>
<evidence type="ECO:0000256" key="1">
    <source>
        <dbReference type="ARBA" id="ARBA00005417"/>
    </source>
</evidence>
<evidence type="ECO:0000256" key="4">
    <source>
        <dbReference type="ARBA" id="ARBA00022748"/>
    </source>
</evidence>
<sequence length="235" mass="26362">MIEIENLHKQFGHHRVLRGINLTIAQGQFLTLFGPNGAGKTTLLKIIATLSRPTRGCVRLNGYELRSDWTEARRAIGMVSHQSLLYPDLTLYENLRFFAQLYALPDPDNRIRHLLDEVGLAHRAHDAVRTFSRGMIQRATIARALLHDPLILLLDEPFTGLDEGAAERFGALLAETARRGRTIIMTTHNLEQGLALGDHIAILAGGKIVHNAPREAHTMDEWRTLYRRYVGGAHA</sequence>
<proteinExistence type="inferred from homology"/>
<dbReference type="PANTHER" id="PTHR42711">
    <property type="entry name" value="ABC TRANSPORTER ATP-BINDING PROTEIN"/>
    <property type="match status" value="1"/>
</dbReference>
<dbReference type="PANTHER" id="PTHR42711:SF5">
    <property type="entry name" value="ABC TRANSPORTER ATP-BINDING PROTEIN NATA"/>
    <property type="match status" value="1"/>
</dbReference>
<keyword evidence="9" id="KW-1185">Reference proteome</keyword>
<evidence type="ECO:0000313" key="8">
    <source>
        <dbReference type="EMBL" id="KPL88486.1"/>
    </source>
</evidence>
<dbReference type="OrthoDB" id="9804819at2"/>
<evidence type="ECO:0000313" key="7">
    <source>
        <dbReference type="EMBL" id="GAP61685.1"/>
    </source>
</evidence>
<dbReference type="InterPro" id="IPR027417">
    <property type="entry name" value="P-loop_NTPase"/>
</dbReference>
<gene>
    <name evidence="7" type="primary">ccmA</name>
    <name evidence="7" type="ORF">ARMA_0108</name>
    <name evidence="8" type="ORF">SE16_06755</name>
</gene>
<dbReference type="AlphaFoldDB" id="A0A0M8K4Y2"/>